<dbReference type="PRINTS" id="PR00038">
    <property type="entry name" value="HTHLUXR"/>
</dbReference>
<keyword evidence="3" id="KW-0805">Transcription regulation</keyword>
<dbReference type="Proteomes" id="UP000238348">
    <property type="component" value="Chromosome"/>
</dbReference>
<dbReference type="PANTHER" id="PTHR44688:SF16">
    <property type="entry name" value="DNA-BINDING TRANSCRIPTIONAL ACTIVATOR DEVR_DOSR"/>
    <property type="match status" value="1"/>
</dbReference>
<keyword evidence="1 6" id="KW-0597">Phosphoprotein</keyword>
<dbReference type="RefSeq" id="WP_104985541.1">
    <property type="nucleotide sequence ID" value="NZ_CP012673.1"/>
</dbReference>
<dbReference type="InterPro" id="IPR000792">
    <property type="entry name" value="Tscrpt_reg_LuxR_C"/>
</dbReference>
<dbReference type="Gene3D" id="1.10.10.10">
    <property type="entry name" value="Winged helix-like DNA-binding domain superfamily/Winged helix DNA-binding domain"/>
    <property type="match status" value="1"/>
</dbReference>
<dbReference type="InterPro" id="IPR011006">
    <property type="entry name" value="CheY-like_superfamily"/>
</dbReference>
<dbReference type="Pfam" id="PF00196">
    <property type="entry name" value="GerE"/>
    <property type="match status" value="1"/>
</dbReference>
<evidence type="ECO:0000256" key="5">
    <source>
        <dbReference type="ARBA" id="ARBA00023163"/>
    </source>
</evidence>
<accession>A0A2L0F7Y6</accession>
<dbReference type="PROSITE" id="PS50110">
    <property type="entry name" value="RESPONSE_REGULATORY"/>
    <property type="match status" value="1"/>
</dbReference>
<feature type="domain" description="HTH luxR-type" evidence="7">
    <location>
        <begin position="143"/>
        <end position="208"/>
    </location>
</feature>
<dbReference type="OrthoDB" id="9780312at2"/>
<evidence type="ECO:0000259" key="8">
    <source>
        <dbReference type="PROSITE" id="PS50110"/>
    </source>
</evidence>
<evidence type="ECO:0000256" key="2">
    <source>
        <dbReference type="ARBA" id="ARBA00023012"/>
    </source>
</evidence>
<dbReference type="CDD" id="cd17537">
    <property type="entry name" value="REC_FixJ"/>
    <property type="match status" value="1"/>
</dbReference>
<organism evidence="9 10">
    <name type="scientific">Sorangium cellulosum</name>
    <name type="common">Polyangium cellulosum</name>
    <dbReference type="NCBI Taxonomy" id="56"/>
    <lineage>
        <taxon>Bacteria</taxon>
        <taxon>Pseudomonadati</taxon>
        <taxon>Myxococcota</taxon>
        <taxon>Polyangia</taxon>
        <taxon>Polyangiales</taxon>
        <taxon>Polyangiaceae</taxon>
        <taxon>Sorangium</taxon>
    </lineage>
</organism>
<dbReference type="SUPFAM" id="SSF52172">
    <property type="entry name" value="CheY-like"/>
    <property type="match status" value="1"/>
</dbReference>
<dbReference type="InterPro" id="IPR001789">
    <property type="entry name" value="Sig_transdc_resp-reg_receiver"/>
</dbReference>
<dbReference type="GO" id="GO:0000160">
    <property type="term" value="P:phosphorelay signal transduction system"/>
    <property type="evidence" value="ECO:0007669"/>
    <property type="project" value="UniProtKB-KW"/>
</dbReference>
<dbReference type="PROSITE" id="PS50043">
    <property type="entry name" value="HTH_LUXR_2"/>
    <property type="match status" value="1"/>
</dbReference>
<dbReference type="Gene3D" id="3.40.50.2300">
    <property type="match status" value="1"/>
</dbReference>
<feature type="modified residue" description="4-aspartylphosphate" evidence="6">
    <location>
        <position position="62"/>
    </location>
</feature>
<reference evidence="9 10" key="1">
    <citation type="submission" date="2015-09" db="EMBL/GenBank/DDBJ databases">
        <title>Sorangium comparison.</title>
        <authorList>
            <person name="Zaburannyi N."/>
            <person name="Bunk B."/>
            <person name="Overmann J."/>
            <person name="Mueller R."/>
        </authorList>
    </citation>
    <scope>NUCLEOTIDE SEQUENCE [LARGE SCALE GENOMIC DNA]</scope>
    <source>
        <strain evidence="9 10">So ce26</strain>
    </source>
</reference>
<dbReference type="AlphaFoldDB" id="A0A2L0F7Y6"/>
<dbReference type="EMBL" id="CP012673">
    <property type="protein sequence ID" value="AUX47539.1"/>
    <property type="molecule type" value="Genomic_DNA"/>
</dbReference>
<dbReference type="PANTHER" id="PTHR44688">
    <property type="entry name" value="DNA-BINDING TRANSCRIPTIONAL ACTIVATOR DEVR_DOSR"/>
    <property type="match status" value="1"/>
</dbReference>
<sequence length="219" mass="23909">MNATSTISSPVSKVFVVDDDASVRASLSRLLASVDLTVETFPCAESFLSADHSDARGCAVLDVKLPQLDGLELQRRLADARVNLPIIFLTGQGDIPMSVRAMKAGAVEFMTKPFRPEDLIAAVREAIERDRVARIERDDLAELTSRYASLTAREREVMRGVVAGQLNKQIAAEFGTREATVKEQRAKVMEKMRAGSVPELVRFALRLGHLDGADGGRGR</sequence>
<feature type="domain" description="Response regulatory" evidence="8">
    <location>
        <begin position="13"/>
        <end position="127"/>
    </location>
</feature>
<dbReference type="FunFam" id="3.40.50.2300:FF:000018">
    <property type="entry name" value="DNA-binding transcriptional regulator NtrC"/>
    <property type="match status" value="1"/>
</dbReference>
<evidence type="ECO:0000256" key="1">
    <source>
        <dbReference type="ARBA" id="ARBA00022553"/>
    </source>
</evidence>
<name>A0A2L0F7Y6_SORCE</name>
<dbReference type="InterPro" id="IPR016032">
    <property type="entry name" value="Sig_transdc_resp-reg_C-effctor"/>
</dbReference>
<dbReference type="Pfam" id="PF00072">
    <property type="entry name" value="Response_reg"/>
    <property type="match status" value="1"/>
</dbReference>
<evidence type="ECO:0000256" key="6">
    <source>
        <dbReference type="PROSITE-ProRule" id="PRU00169"/>
    </source>
</evidence>
<keyword evidence="4" id="KW-0238">DNA-binding</keyword>
<dbReference type="SUPFAM" id="SSF46894">
    <property type="entry name" value="C-terminal effector domain of the bipartite response regulators"/>
    <property type="match status" value="1"/>
</dbReference>
<dbReference type="InterPro" id="IPR036388">
    <property type="entry name" value="WH-like_DNA-bd_sf"/>
</dbReference>
<evidence type="ECO:0000313" key="10">
    <source>
        <dbReference type="Proteomes" id="UP000238348"/>
    </source>
</evidence>
<dbReference type="CDD" id="cd06170">
    <property type="entry name" value="LuxR_C_like"/>
    <property type="match status" value="1"/>
</dbReference>
<gene>
    <name evidence="9" type="primary">cheY</name>
    <name evidence="9" type="ORF">SOCE26_090600</name>
</gene>
<dbReference type="GO" id="GO:0003677">
    <property type="term" value="F:DNA binding"/>
    <property type="evidence" value="ECO:0007669"/>
    <property type="project" value="UniProtKB-KW"/>
</dbReference>
<evidence type="ECO:0000256" key="4">
    <source>
        <dbReference type="ARBA" id="ARBA00023125"/>
    </source>
</evidence>
<proteinExistence type="predicted"/>
<evidence type="ECO:0000259" key="7">
    <source>
        <dbReference type="PROSITE" id="PS50043"/>
    </source>
</evidence>
<dbReference type="GO" id="GO:0006355">
    <property type="term" value="P:regulation of DNA-templated transcription"/>
    <property type="evidence" value="ECO:0007669"/>
    <property type="project" value="InterPro"/>
</dbReference>
<dbReference type="SMART" id="SM00421">
    <property type="entry name" value="HTH_LUXR"/>
    <property type="match status" value="1"/>
</dbReference>
<protein>
    <submittedName>
        <fullName evidence="9">Chemotaxis protein CheY</fullName>
    </submittedName>
</protein>
<keyword evidence="5" id="KW-0804">Transcription</keyword>
<keyword evidence="2" id="KW-0902">Two-component regulatory system</keyword>
<evidence type="ECO:0000256" key="3">
    <source>
        <dbReference type="ARBA" id="ARBA00023015"/>
    </source>
</evidence>
<dbReference type="SMART" id="SM00448">
    <property type="entry name" value="REC"/>
    <property type="match status" value="1"/>
</dbReference>
<evidence type="ECO:0000313" key="9">
    <source>
        <dbReference type="EMBL" id="AUX47539.1"/>
    </source>
</evidence>